<feature type="transmembrane region" description="Helical" evidence="1">
    <location>
        <begin position="177"/>
        <end position="195"/>
    </location>
</feature>
<gene>
    <name evidence="2" type="primary">GP2</name>
</gene>
<dbReference type="EMBL" id="MN508188">
    <property type="protein sequence ID" value="QJC19006.1"/>
    <property type="molecule type" value="Genomic_RNA"/>
</dbReference>
<sequence>MLNWRRLAAALCSLHALMLICAAETPSDPTNKYVHAHVSNCSTIFQQLGIDFNQPLQTIIADLLEQPYHWFFQHPGVARSFDERQDTFIATNSQYDLPHSAILHEMIGNAEATLQPLRYYRTHFRYIDRVALEELTHLAHLHVMADTNHTLNHTDFTFHPLTKWTQLQFVGVVPSPFYLVYLSMTCWVITIHAFLRLRFMWILTATSR</sequence>
<reference evidence="2" key="1">
    <citation type="submission" date="2019-09" db="EMBL/GenBank/DDBJ databases">
        <title>Novel arteriviruses associated with neurological disease in Australian brushtail possums (Trichosurus Vulpecula), Australia.</title>
        <authorList>
            <person name="Wang J."/>
            <person name="Reid T."/>
            <person name="Chen H."/>
            <person name="Bergfeld J."/>
            <person name="Mileto P."/>
            <person name="Philips A."/>
            <person name="Thompson A."/>
            <person name="Dunowska M."/>
            <person name="Perrot M."/>
            <person name="Halpin K."/>
            <person name="Eagles D."/>
            <person name="Drew T."/>
        </authorList>
    </citation>
    <scope>NUCLEOTIDE SEQUENCE</scope>
    <source>
        <strain evidence="2">Sandford 2019/1750</strain>
    </source>
</reference>
<protein>
    <submittedName>
        <fullName evidence="2">Glycoprotein 2</fullName>
    </submittedName>
</protein>
<name>A0A6M3QB94_9NIDO</name>
<keyword evidence="1" id="KW-0472">Membrane</keyword>
<keyword evidence="1" id="KW-1133">Transmembrane helix</keyword>
<evidence type="ECO:0000256" key="1">
    <source>
        <dbReference type="SAM" id="Phobius"/>
    </source>
</evidence>
<organism evidence="2">
    <name type="scientific">Wobbly possum disease virus</name>
    <dbReference type="NCBI Taxonomy" id="1118369"/>
    <lineage>
        <taxon>Viruses</taxon>
        <taxon>Riboviria</taxon>
        <taxon>Orthornavirae</taxon>
        <taxon>Pisuviricota</taxon>
        <taxon>Pisoniviricetes</taxon>
        <taxon>Nidovirales</taxon>
        <taxon>Arnidovirineae</taxon>
        <taxon>Arteriviridae</taxon>
        <taxon>Zealarterivirinae</taxon>
        <taxon>Kappaarterivirus</taxon>
        <taxon>Kappaarterivirus wobum</taxon>
    </lineage>
</organism>
<keyword evidence="1" id="KW-0812">Transmembrane</keyword>
<accession>A0A6M3QB94</accession>
<evidence type="ECO:0000313" key="2">
    <source>
        <dbReference type="EMBL" id="QJC19006.1"/>
    </source>
</evidence>
<proteinExistence type="predicted"/>